<feature type="non-terminal residue" evidence="2">
    <location>
        <position position="1"/>
    </location>
</feature>
<feature type="region of interest" description="Disordered" evidence="1">
    <location>
        <begin position="1"/>
        <end position="70"/>
    </location>
</feature>
<gene>
    <name evidence="2" type="ORF">M419DRAFT_117717</name>
</gene>
<dbReference type="EMBL" id="KI911140">
    <property type="protein sequence ID" value="ETS05590.1"/>
    <property type="molecule type" value="Genomic_DNA"/>
</dbReference>
<evidence type="ECO:0000256" key="1">
    <source>
        <dbReference type="SAM" id="MobiDB-lite"/>
    </source>
</evidence>
<dbReference type="KEGG" id="trr:M419DRAFT_117717"/>
<reference evidence="3" key="1">
    <citation type="journal article" date="2013" name="Ind. Biotechnol.">
        <title>Comparative genomics analysis of Trichoderma reesei strains.</title>
        <authorList>
            <person name="Koike H."/>
            <person name="Aerts A."/>
            <person name="LaButti K."/>
            <person name="Grigoriev I.V."/>
            <person name="Baker S.E."/>
        </authorList>
    </citation>
    <scope>NUCLEOTIDE SEQUENCE [LARGE SCALE GENOMIC DNA]</scope>
    <source>
        <strain evidence="3">ATCC 56765 / BCRC 32924 / NRRL 11460 / Rut C-30</strain>
    </source>
</reference>
<evidence type="ECO:0000313" key="3">
    <source>
        <dbReference type="Proteomes" id="UP000024376"/>
    </source>
</evidence>
<proteinExistence type="predicted"/>
<organism evidence="2 3">
    <name type="scientific">Hypocrea jecorina (strain ATCC 56765 / BCRC 32924 / NRRL 11460 / Rut C-30)</name>
    <name type="common">Trichoderma reesei</name>
    <dbReference type="NCBI Taxonomy" id="1344414"/>
    <lineage>
        <taxon>Eukaryota</taxon>
        <taxon>Fungi</taxon>
        <taxon>Dikarya</taxon>
        <taxon>Ascomycota</taxon>
        <taxon>Pezizomycotina</taxon>
        <taxon>Sordariomycetes</taxon>
        <taxon>Hypocreomycetidae</taxon>
        <taxon>Hypocreales</taxon>
        <taxon>Hypocreaceae</taxon>
        <taxon>Trichoderma</taxon>
    </lineage>
</organism>
<dbReference type="Proteomes" id="UP000024376">
    <property type="component" value="Unassembled WGS sequence"/>
</dbReference>
<name>A0A024SJ96_HYPJR</name>
<evidence type="ECO:0000313" key="2">
    <source>
        <dbReference type="EMBL" id="ETS05590.1"/>
    </source>
</evidence>
<dbReference type="HOGENOM" id="CLU_2759614_0_0_1"/>
<feature type="compositionally biased region" description="Polar residues" evidence="1">
    <location>
        <begin position="59"/>
        <end position="70"/>
    </location>
</feature>
<protein>
    <submittedName>
        <fullName evidence="2">Uncharacterized protein</fullName>
    </submittedName>
</protein>
<accession>A0A024SJ96</accession>
<feature type="compositionally biased region" description="Polar residues" evidence="1">
    <location>
        <begin position="22"/>
        <end position="31"/>
    </location>
</feature>
<dbReference type="OrthoDB" id="194358at2759"/>
<sequence length="70" mass="7008">LSQGLGHLLKDTKSPSPLPNGIHSSPISPTSAPRARPTINGANGDGASDRVKDEASMETGITNGINGSAS</sequence>
<dbReference type="AlphaFoldDB" id="A0A024SJ96"/>